<evidence type="ECO:0000313" key="5">
    <source>
        <dbReference type="EMBL" id="RSL15005.1"/>
    </source>
</evidence>
<dbReference type="Pfam" id="PF09339">
    <property type="entry name" value="HTH_IclR"/>
    <property type="match status" value="1"/>
</dbReference>
<evidence type="ECO:0000256" key="2">
    <source>
        <dbReference type="ARBA" id="ARBA00007639"/>
    </source>
</evidence>
<dbReference type="GO" id="GO:0030246">
    <property type="term" value="F:carbohydrate binding"/>
    <property type="evidence" value="ECO:0007669"/>
    <property type="project" value="UniProtKB-ARBA"/>
</dbReference>
<sequence>MKTSRDLKSGPPKETESVAKACQILAALEAEEKPLRLRDVVERTGIHRATAFRILATLQHHGLVNKTPLRTYRSVIRRLPLRNIRIGYAAQSDEFAFSRAVTDGLISSAKKAGIELIVLNNAYSPIVALQNAEALVKEDVQLVMEFQTDSSVAPLISAKLLEKRIPLIAIEIPHPNAIYFGANNSQAGLIAGRYLGRWAETNWRGKVDEVILLGLPMAGSLPASRLTGALLGLREIMPGVADSQVRVLSGDGKLEASYDAVKQYLRKNKREHILVSTINDTSAMGALLAFKEAGREKHCAIVGQNASSDAILELGRPKTRLIGSVGYFPEKYGEQLIRLALQLLEKKQVPQANFVKHHLITPNNLREYYPLVRGLS</sequence>
<dbReference type="Proteomes" id="UP000269669">
    <property type="component" value="Unassembled WGS sequence"/>
</dbReference>
<organism evidence="5 6">
    <name type="scientific">Edaphobacter aggregans</name>
    <dbReference type="NCBI Taxonomy" id="570835"/>
    <lineage>
        <taxon>Bacteria</taxon>
        <taxon>Pseudomonadati</taxon>
        <taxon>Acidobacteriota</taxon>
        <taxon>Terriglobia</taxon>
        <taxon>Terriglobales</taxon>
        <taxon>Acidobacteriaceae</taxon>
        <taxon>Edaphobacter</taxon>
    </lineage>
</organism>
<dbReference type="Gene3D" id="3.40.50.2300">
    <property type="match status" value="2"/>
</dbReference>
<dbReference type="GO" id="GO:0003677">
    <property type="term" value="F:DNA binding"/>
    <property type="evidence" value="ECO:0007669"/>
    <property type="project" value="InterPro"/>
</dbReference>
<evidence type="ECO:0000259" key="4">
    <source>
        <dbReference type="PROSITE" id="PS51077"/>
    </source>
</evidence>
<comment type="caution">
    <text evidence="5">The sequence shown here is derived from an EMBL/GenBank/DDBJ whole genome shotgun (WGS) entry which is preliminary data.</text>
</comment>
<dbReference type="Gene3D" id="1.10.10.10">
    <property type="entry name" value="Winged helix-like DNA-binding domain superfamily/Winged helix DNA-binding domain"/>
    <property type="match status" value="1"/>
</dbReference>
<dbReference type="InterPro" id="IPR028082">
    <property type="entry name" value="Peripla_BP_I"/>
</dbReference>
<dbReference type="InterPro" id="IPR005471">
    <property type="entry name" value="Tscrpt_reg_IclR_N"/>
</dbReference>
<comment type="similarity">
    <text evidence="2">Belongs to the bacterial solute-binding protein 2 family.</text>
</comment>
<dbReference type="GO" id="GO:0006355">
    <property type="term" value="P:regulation of DNA-templated transcription"/>
    <property type="evidence" value="ECO:0007669"/>
    <property type="project" value="InterPro"/>
</dbReference>
<proteinExistence type="inferred from homology"/>
<dbReference type="GO" id="GO:0030313">
    <property type="term" value="C:cell envelope"/>
    <property type="evidence" value="ECO:0007669"/>
    <property type="project" value="UniProtKB-SubCell"/>
</dbReference>
<keyword evidence="6" id="KW-1185">Reference proteome</keyword>
<evidence type="ECO:0000256" key="1">
    <source>
        <dbReference type="ARBA" id="ARBA00004196"/>
    </source>
</evidence>
<feature type="domain" description="HTH iclR-type" evidence="4">
    <location>
        <begin position="15"/>
        <end position="76"/>
    </location>
</feature>
<dbReference type="InterPro" id="IPR036390">
    <property type="entry name" value="WH_DNA-bd_sf"/>
</dbReference>
<evidence type="ECO:0000313" key="6">
    <source>
        <dbReference type="Proteomes" id="UP000269669"/>
    </source>
</evidence>
<dbReference type="PROSITE" id="PS51077">
    <property type="entry name" value="HTH_ICLR"/>
    <property type="match status" value="1"/>
</dbReference>
<reference evidence="5 6" key="1">
    <citation type="submission" date="2018-12" db="EMBL/GenBank/DDBJ databases">
        <title>Sequencing of bacterial isolates from soil warming experiment in Harvard Forest, Massachusetts, USA.</title>
        <authorList>
            <person name="Deangelis K."/>
        </authorList>
    </citation>
    <scope>NUCLEOTIDE SEQUENCE [LARGE SCALE GENOMIC DNA]</scope>
    <source>
        <strain evidence="5 6">EB153</strain>
    </source>
</reference>
<dbReference type="SMART" id="SM00346">
    <property type="entry name" value="HTH_ICLR"/>
    <property type="match status" value="1"/>
</dbReference>
<name>A0A3R9NUP1_9BACT</name>
<keyword evidence="3" id="KW-0732">Signal</keyword>
<accession>A0A3R9NUP1</accession>
<evidence type="ECO:0000256" key="3">
    <source>
        <dbReference type="ARBA" id="ARBA00022729"/>
    </source>
</evidence>
<dbReference type="PANTHER" id="PTHR46847:SF1">
    <property type="entry name" value="D-ALLOSE-BINDING PERIPLASMIC PROTEIN-RELATED"/>
    <property type="match status" value="1"/>
</dbReference>
<dbReference type="SUPFAM" id="SSF53822">
    <property type="entry name" value="Periplasmic binding protein-like I"/>
    <property type="match status" value="1"/>
</dbReference>
<dbReference type="CDD" id="cd01536">
    <property type="entry name" value="PBP1_ABC_sugar_binding-like"/>
    <property type="match status" value="1"/>
</dbReference>
<comment type="subcellular location">
    <subcellularLocation>
        <location evidence="1">Cell envelope</location>
    </subcellularLocation>
</comment>
<dbReference type="InterPro" id="IPR036388">
    <property type="entry name" value="WH-like_DNA-bd_sf"/>
</dbReference>
<dbReference type="PANTHER" id="PTHR46847">
    <property type="entry name" value="D-ALLOSE-BINDING PERIPLASMIC PROTEIN-RELATED"/>
    <property type="match status" value="1"/>
</dbReference>
<protein>
    <submittedName>
        <fullName evidence="5">Monosaccharide ABC transporter substrate-binding protein (CUT2 family)</fullName>
    </submittedName>
</protein>
<gene>
    <name evidence="5" type="ORF">EDE15_0476</name>
</gene>
<dbReference type="AlphaFoldDB" id="A0A3R9NUP1"/>
<dbReference type="InterPro" id="IPR025997">
    <property type="entry name" value="SBP_2_dom"/>
</dbReference>
<dbReference type="Pfam" id="PF13407">
    <property type="entry name" value="Peripla_BP_4"/>
    <property type="match status" value="1"/>
</dbReference>
<dbReference type="SUPFAM" id="SSF46785">
    <property type="entry name" value="Winged helix' DNA-binding domain"/>
    <property type="match status" value="1"/>
</dbReference>
<dbReference type="EMBL" id="RSDW01000001">
    <property type="protein sequence ID" value="RSL15005.1"/>
    <property type="molecule type" value="Genomic_DNA"/>
</dbReference>